<name>A0AB35N0J5_VIBSP</name>
<dbReference type="Proteomes" id="UP001177935">
    <property type="component" value="Unassembled WGS sequence"/>
</dbReference>
<sequence>MAMKMISYWKNIEEIHEDDGLVLIVGWYDHKHEYDGGQKSLGVHWGTYPQSRGILSPCVIPKETSDAMLSGLLHKAVMDNNKELIQKLLQMLLACTLCKTEIQLQVVTINVNMMCIPLKCIASN</sequence>
<evidence type="ECO:0000313" key="1">
    <source>
        <dbReference type="EMBL" id="MDP2502599.1"/>
    </source>
</evidence>
<gene>
    <name evidence="1" type="ORF">Q8W42_17935</name>
</gene>
<organism evidence="1 2">
    <name type="scientific">Vibrio splendidus</name>
    <dbReference type="NCBI Taxonomy" id="29497"/>
    <lineage>
        <taxon>Bacteria</taxon>
        <taxon>Pseudomonadati</taxon>
        <taxon>Pseudomonadota</taxon>
        <taxon>Gammaproteobacteria</taxon>
        <taxon>Vibrionales</taxon>
        <taxon>Vibrionaceae</taxon>
        <taxon>Vibrio</taxon>
    </lineage>
</organism>
<reference evidence="1" key="1">
    <citation type="submission" date="2023-07" db="EMBL/GenBank/DDBJ databases">
        <title>Genome content predicts the carbon catabolic preferences of heterotrophic bacteria.</title>
        <authorList>
            <person name="Gralka M."/>
        </authorList>
    </citation>
    <scope>NUCLEOTIDE SEQUENCE</scope>
    <source>
        <strain evidence="1">6E02</strain>
    </source>
</reference>
<comment type="caution">
    <text evidence="1">The sequence shown here is derived from an EMBL/GenBank/DDBJ whole genome shotgun (WGS) entry which is preliminary data.</text>
</comment>
<evidence type="ECO:0000313" key="2">
    <source>
        <dbReference type="Proteomes" id="UP001177935"/>
    </source>
</evidence>
<dbReference type="RefSeq" id="WP_241909603.1">
    <property type="nucleotide sequence ID" value="NZ_CAWNUI010000092.1"/>
</dbReference>
<accession>A0AB35N0J5</accession>
<dbReference type="AlphaFoldDB" id="A0AB35N0J5"/>
<proteinExistence type="predicted"/>
<dbReference type="EMBL" id="JAUYVL010000012">
    <property type="protein sequence ID" value="MDP2502599.1"/>
    <property type="molecule type" value="Genomic_DNA"/>
</dbReference>
<protein>
    <submittedName>
        <fullName evidence="1">Uncharacterized protein</fullName>
    </submittedName>
</protein>